<feature type="chain" id="PRO_5032935472" description="Lipoprotein" evidence="2">
    <location>
        <begin position="29"/>
        <end position="281"/>
    </location>
</feature>
<feature type="signal peptide" evidence="2">
    <location>
        <begin position="1"/>
        <end position="28"/>
    </location>
</feature>
<evidence type="ECO:0008006" key="5">
    <source>
        <dbReference type="Google" id="ProtNLM"/>
    </source>
</evidence>
<name>A0A846Z2J7_9ACTN</name>
<reference evidence="3 4" key="1">
    <citation type="submission" date="2020-04" db="EMBL/GenBank/DDBJ databases">
        <title>MicrobeNet Type strains.</title>
        <authorList>
            <person name="Nicholson A.C."/>
        </authorList>
    </citation>
    <scope>NUCLEOTIDE SEQUENCE [LARGE SCALE GENOMIC DNA]</scope>
    <source>
        <strain evidence="3 4">ATCC BAA-277</strain>
    </source>
</reference>
<feature type="compositionally biased region" description="Low complexity" evidence="1">
    <location>
        <begin position="242"/>
        <end position="281"/>
    </location>
</feature>
<dbReference type="EMBL" id="JAAXPI010000030">
    <property type="protein sequence ID" value="NKZ06117.1"/>
    <property type="molecule type" value="Genomic_DNA"/>
</dbReference>
<organism evidence="3 4">
    <name type="scientific">Actinomadura latina</name>
    <dbReference type="NCBI Taxonomy" id="163603"/>
    <lineage>
        <taxon>Bacteria</taxon>
        <taxon>Bacillati</taxon>
        <taxon>Actinomycetota</taxon>
        <taxon>Actinomycetes</taxon>
        <taxon>Streptosporangiales</taxon>
        <taxon>Thermomonosporaceae</taxon>
        <taxon>Actinomadura</taxon>
    </lineage>
</organism>
<dbReference type="Gene3D" id="2.60.40.1890">
    <property type="entry name" value="PCu(A)C copper chaperone"/>
    <property type="match status" value="1"/>
</dbReference>
<comment type="caution">
    <text evidence="3">The sequence shown here is derived from an EMBL/GenBank/DDBJ whole genome shotgun (WGS) entry which is preliminary data.</text>
</comment>
<sequence length="281" mass="27662">MIRNSRRVVVLAVAGAVAIAPVISGCGAGETPQSAFPTRLSEGVNVTVPKDKPTSSQIDLRNMFLLGPASGEAIKPGGDMPLYGVLINQVQGRQDRLVSVSSPAFGGAKIAGGSLTLPPAAADGTGSMVKLLGKPPAASPSATPSGRASGGASPEPTAGAGSTPNTSTTPTSQNTTGSPQSSPTVTPGPGDQPLVVLTGLTQAQLEPGSTVPVRMQFEKAGAVEFQVPIVPHQQDYLTYPLASPSGQASGTPSPGTTSPSGSPSPGASGEPTPGASKTPGA</sequence>
<feature type="compositionally biased region" description="Low complexity" evidence="1">
    <location>
        <begin position="135"/>
        <end position="184"/>
    </location>
</feature>
<keyword evidence="2" id="KW-0732">Signal</keyword>
<gene>
    <name evidence="3" type="ORF">HGB48_20545</name>
</gene>
<keyword evidence="4" id="KW-1185">Reference proteome</keyword>
<evidence type="ECO:0000256" key="1">
    <source>
        <dbReference type="SAM" id="MobiDB-lite"/>
    </source>
</evidence>
<dbReference type="PROSITE" id="PS51257">
    <property type="entry name" value="PROKAR_LIPOPROTEIN"/>
    <property type="match status" value="1"/>
</dbReference>
<dbReference type="Proteomes" id="UP000579250">
    <property type="component" value="Unassembled WGS sequence"/>
</dbReference>
<dbReference type="InterPro" id="IPR036182">
    <property type="entry name" value="PCuAC_sf"/>
</dbReference>
<dbReference type="AlphaFoldDB" id="A0A846Z2J7"/>
<evidence type="ECO:0000313" key="4">
    <source>
        <dbReference type="Proteomes" id="UP000579250"/>
    </source>
</evidence>
<evidence type="ECO:0000313" key="3">
    <source>
        <dbReference type="EMBL" id="NKZ06117.1"/>
    </source>
</evidence>
<protein>
    <recommendedName>
        <fullName evidence="5">Lipoprotein</fullName>
    </recommendedName>
</protein>
<feature type="region of interest" description="Disordered" evidence="1">
    <location>
        <begin position="127"/>
        <end position="194"/>
    </location>
</feature>
<accession>A0A846Z2J7</accession>
<proteinExistence type="predicted"/>
<feature type="region of interest" description="Disordered" evidence="1">
    <location>
        <begin position="238"/>
        <end position="281"/>
    </location>
</feature>
<evidence type="ECO:0000256" key="2">
    <source>
        <dbReference type="SAM" id="SignalP"/>
    </source>
</evidence>
<dbReference type="RefSeq" id="WP_157438180.1">
    <property type="nucleotide sequence ID" value="NZ_JAAXPI010000030.1"/>
</dbReference>